<dbReference type="Proteomes" id="UP000314294">
    <property type="component" value="Unassembled WGS sequence"/>
</dbReference>
<protein>
    <submittedName>
        <fullName evidence="2">Uncharacterized protein</fullName>
    </submittedName>
</protein>
<evidence type="ECO:0000313" key="2">
    <source>
        <dbReference type="EMBL" id="TNN76233.1"/>
    </source>
</evidence>
<proteinExistence type="predicted"/>
<evidence type="ECO:0000256" key="1">
    <source>
        <dbReference type="SAM" id="MobiDB-lite"/>
    </source>
</evidence>
<feature type="region of interest" description="Disordered" evidence="1">
    <location>
        <begin position="100"/>
        <end position="127"/>
    </location>
</feature>
<organism evidence="2 3">
    <name type="scientific">Liparis tanakae</name>
    <name type="common">Tanaka's snailfish</name>
    <dbReference type="NCBI Taxonomy" id="230148"/>
    <lineage>
        <taxon>Eukaryota</taxon>
        <taxon>Metazoa</taxon>
        <taxon>Chordata</taxon>
        <taxon>Craniata</taxon>
        <taxon>Vertebrata</taxon>
        <taxon>Euteleostomi</taxon>
        <taxon>Actinopterygii</taxon>
        <taxon>Neopterygii</taxon>
        <taxon>Teleostei</taxon>
        <taxon>Neoteleostei</taxon>
        <taxon>Acanthomorphata</taxon>
        <taxon>Eupercaria</taxon>
        <taxon>Perciformes</taxon>
        <taxon>Cottioidei</taxon>
        <taxon>Cottales</taxon>
        <taxon>Liparidae</taxon>
        <taxon>Liparis</taxon>
    </lineage>
</organism>
<sequence>MAGSRLITGDRRKGIKRMLDHQVLCFLSIFALVLSASGLHKDLHCLYYHGTVCGTVFTAEPRGTDDPDKDRRSVCGAQSFLTQALFSSATFKGPGIGRLAKPQINTSSKTRQSGVVPQQGHTAERDGRAAGPDVFCFTGLCVRLAALLLLYLCRPVMGSALRQTGGTRSGKSKGPELHPPSHAALRSAAASAGMLDYEPQLMWFGKPCEAFSPQTLSPTGWLRSNGEYSSL</sequence>
<name>A0A4Z2IGH0_9TELE</name>
<feature type="compositionally biased region" description="Polar residues" evidence="1">
    <location>
        <begin position="103"/>
        <end position="121"/>
    </location>
</feature>
<reference evidence="2 3" key="1">
    <citation type="submission" date="2019-03" db="EMBL/GenBank/DDBJ databases">
        <title>First draft genome of Liparis tanakae, snailfish: a comprehensive survey of snailfish specific genes.</title>
        <authorList>
            <person name="Kim W."/>
            <person name="Song I."/>
            <person name="Jeong J.-H."/>
            <person name="Kim D."/>
            <person name="Kim S."/>
            <person name="Ryu S."/>
            <person name="Song J.Y."/>
            <person name="Lee S.K."/>
        </authorList>
    </citation>
    <scope>NUCLEOTIDE SEQUENCE [LARGE SCALE GENOMIC DNA]</scope>
    <source>
        <tissue evidence="2">Muscle</tissue>
    </source>
</reference>
<evidence type="ECO:0000313" key="3">
    <source>
        <dbReference type="Proteomes" id="UP000314294"/>
    </source>
</evidence>
<dbReference type="AlphaFoldDB" id="A0A4Z2IGH0"/>
<dbReference type="EMBL" id="SRLO01000095">
    <property type="protein sequence ID" value="TNN76233.1"/>
    <property type="molecule type" value="Genomic_DNA"/>
</dbReference>
<keyword evidence="3" id="KW-1185">Reference proteome</keyword>
<gene>
    <name evidence="2" type="ORF">EYF80_013521</name>
</gene>
<accession>A0A4Z2IGH0</accession>
<comment type="caution">
    <text evidence="2">The sequence shown here is derived from an EMBL/GenBank/DDBJ whole genome shotgun (WGS) entry which is preliminary data.</text>
</comment>